<dbReference type="Pfam" id="PF01522">
    <property type="entry name" value="Polysacc_deac_1"/>
    <property type="match status" value="1"/>
</dbReference>
<evidence type="ECO:0000256" key="1">
    <source>
        <dbReference type="ARBA" id="ARBA00003236"/>
    </source>
</evidence>
<gene>
    <name evidence="8" type="ORF">ACFSC7_06655</name>
</gene>
<keyword evidence="8" id="KW-0378">Hydrolase</keyword>
<comment type="caution">
    <text evidence="8">The sequence shown here is derived from an EMBL/GenBank/DDBJ whole genome shotgun (WGS) entry which is preliminary data.</text>
</comment>
<dbReference type="CDD" id="cd10918">
    <property type="entry name" value="CE4_NodB_like_5s_6s"/>
    <property type="match status" value="1"/>
</dbReference>
<evidence type="ECO:0000256" key="3">
    <source>
        <dbReference type="ARBA" id="ARBA00010973"/>
    </source>
</evidence>
<proteinExistence type="inferred from homology"/>
<evidence type="ECO:0000313" key="9">
    <source>
        <dbReference type="Proteomes" id="UP001597327"/>
    </source>
</evidence>
<dbReference type="GO" id="GO:0016787">
    <property type="term" value="F:hydrolase activity"/>
    <property type="evidence" value="ECO:0007669"/>
    <property type="project" value="UniProtKB-KW"/>
</dbReference>
<dbReference type="InterPro" id="IPR051398">
    <property type="entry name" value="Polysacch_Deacetylase"/>
</dbReference>
<protein>
    <recommendedName>
        <fullName evidence="4">Chitooligosaccharide deacetylase</fullName>
    </recommendedName>
    <alternativeName>
        <fullName evidence="6">Nodulation protein B</fullName>
    </alternativeName>
</protein>
<keyword evidence="5" id="KW-0732">Signal</keyword>
<evidence type="ECO:0000313" key="8">
    <source>
        <dbReference type="EMBL" id="MFD1695190.1"/>
    </source>
</evidence>
<evidence type="ECO:0000256" key="6">
    <source>
        <dbReference type="ARBA" id="ARBA00032976"/>
    </source>
</evidence>
<keyword evidence="9" id="KW-1185">Reference proteome</keyword>
<dbReference type="InterPro" id="IPR011330">
    <property type="entry name" value="Glyco_hydro/deAcase_b/a-brl"/>
</dbReference>
<dbReference type="RefSeq" id="WP_149891046.1">
    <property type="nucleotide sequence ID" value="NZ_JBHUFA010000001.1"/>
</dbReference>
<comment type="function">
    <text evidence="1">Is involved in generating a small heat-stable compound (Nod), an acylated oligomer of N-acetylglucosamine, that stimulates mitosis in various plant protoplasts.</text>
</comment>
<dbReference type="PANTHER" id="PTHR34216:SF3">
    <property type="entry name" value="POLY-BETA-1,6-N-ACETYL-D-GLUCOSAMINE N-DEACETYLASE"/>
    <property type="match status" value="1"/>
</dbReference>
<comment type="similarity">
    <text evidence="3">Belongs to the polysaccharide deacetylase family.</text>
</comment>
<name>A0ABW4JST9_9HYPH</name>
<dbReference type="PROSITE" id="PS51677">
    <property type="entry name" value="NODB"/>
    <property type="match status" value="1"/>
</dbReference>
<evidence type="ECO:0000259" key="7">
    <source>
        <dbReference type="PROSITE" id="PS51677"/>
    </source>
</evidence>
<feature type="domain" description="NodB homology" evidence="7">
    <location>
        <begin position="41"/>
        <end position="217"/>
    </location>
</feature>
<dbReference type="InterPro" id="IPR002509">
    <property type="entry name" value="NODB_dom"/>
</dbReference>
<dbReference type="PANTHER" id="PTHR34216">
    <property type="match status" value="1"/>
</dbReference>
<evidence type="ECO:0000256" key="4">
    <source>
        <dbReference type="ARBA" id="ARBA00020071"/>
    </source>
</evidence>
<dbReference type="Gene3D" id="3.20.20.370">
    <property type="entry name" value="Glycoside hydrolase/deacetylase"/>
    <property type="match status" value="1"/>
</dbReference>
<dbReference type="Proteomes" id="UP001597327">
    <property type="component" value="Unassembled WGS sequence"/>
</dbReference>
<accession>A0ABW4JST9</accession>
<evidence type="ECO:0000256" key="5">
    <source>
        <dbReference type="ARBA" id="ARBA00022729"/>
    </source>
</evidence>
<sequence>MIVNFHGIGTPARDLEPGEGKYWISEGQYDAFLGLIAGSGAEVGITFDDGNLSDYALGAPGLARHGLTAVFFPLAGRLDTQGSLSSGQVRELLSEGHRIGTHGYSHRSWIAMAPSVLEEELVLARRKLSDTIDQPVDEAAIPFGRYDRATLAALKRLGYRRVYSSDGGAFAGDPHPVPRWSVQSGTTEADLEAFLNDDEGLYPRLRRIASRAKKTWL</sequence>
<reference evidence="9" key="1">
    <citation type="journal article" date="2019" name="Int. J. Syst. Evol. Microbiol.">
        <title>The Global Catalogue of Microorganisms (GCM) 10K type strain sequencing project: providing services to taxonomists for standard genome sequencing and annotation.</title>
        <authorList>
            <consortium name="The Broad Institute Genomics Platform"/>
            <consortium name="The Broad Institute Genome Sequencing Center for Infectious Disease"/>
            <person name="Wu L."/>
            <person name="Ma J."/>
        </authorList>
    </citation>
    <scope>NUCLEOTIDE SEQUENCE [LARGE SCALE GENOMIC DNA]</scope>
    <source>
        <strain evidence="9">JCM 3369</strain>
    </source>
</reference>
<organism evidence="8 9">
    <name type="scientific">Roseibium aestuarii</name>
    <dbReference type="NCBI Taxonomy" id="2600299"/>
    <lineage>
        <taxon>Bacteria</taxon>
        <taxon>Pseudomonadati</taxon>
        <taxon>Pseudomonadota</taxon>
        <taxon>Alphaproteobacteria</taxon>
        <taxon>Hyphomicrobiales</taxon>
        <taxon>Stappiaceae</taxon>
        <taxon>Roseibium</taxon>
    </lineage>
</organism>
<dbReference type="SUPFAM" id="SSF88713">
    <property type="entry name" value="Glycoside hydrolase/deacetylase"/>
    <property type="match status" value="1"/>
</dbReference>
<evidence type="ECO:0000256" key="2">
    <source>
        <dbReference type="ARBA" id="ARBA00004613"/>
    </source>
</evidence>
<comment type="subcellular location">
    <subcellularLocation>
        <location evidence="2">Secreted</location>
    </subcellularLocation>
</comment>
<dbReference type="EMBL" id="JBHUFA010000001">
    <property type="protein sequence ID" value="MFD1695190.1"/>
    <property type="molecule type" value="Genomic_DNA"/>
</dbReference>